<gene>
    <name evidence="2" type="ORF">DFR58_10718</name>
</gene>
<feature type="transmembrane region" description="Helical" evidence="1">
    <location>
        <begin position="101"/>
        <end position="120"/>
    </location>
</feature>
<keyword evidence="1" id="KW-0472">Membrane</keyword>
<reference evidence="2 3" key="1">
    <citation type="submission" date="2018-07" db="EMBL/GenBank/DDBJ databases">
        <title>Genomic Encyclopedia of Type Strains, Phase IV (KMG-IV): sequencing the most valuable type-strain genomes for metagenomic binning, comparative biology and taxonomic classification.</title>
        <authorList>
            <person name="Goeker M."/>
        </authorList>
    </citation>
    <scope>NUCLEOTIDE SEQUENCE [LARGE SCALE GENOMIC DNA]</scope>
    <source>
        <strain evidence="2 3">DSM 27016</strain>
    </source>
</reference>
<comment type="caution">
    <text evidence="2">The sequence shown here is derived from an EMBL/GenBank/DDBJ whole genome shotgun (WGS) entry which is preliminary data.</text>
</comment>
<protein>
    <submittedName>
        <fullName evidence="2">Uncharacterized protein DUF4173</fullName>
    </submittedName>
</protein>
<feature type="transmembrane region" description="Helical" evidence="1">
    <location>
        <begin position="77"/>
        <end position="95"/>
    </location>
</feature>
<feature type="transmembrane region" description="Helical" evidence="1">
    <location>
        <begin position="218"/>
        <end position="240"/>
    </location>
</feature>
<feature type="transmembrane region" description="Helical" evidence="1">
    <location>
        <begin position="407"/>
        <end position="424"/>
    </location>
</feature>
<evidence type="ECO:0000256" key="1">
    <source>
        <dbReference type="SAM" id="Phobius"/>
    </source>
</evidence>
<feature type="transmembrane region" description="Helical" evidence="1">
    <location>
        <begin position="261"/>
        <end position="288"/>
    </location>
</feature>
<feature type="transmembrane region" description="Helical" evidence="1">
    <location>
        <begin position="49"/>
        <end position="65"/>
    </location>
</feature>
<dbReference type="Pfam" id="PF13687">
    <property type="entry name" value="DUF4153"/>
    <property type="match status" value="1"/>
</dbReference>
<dbReference type="Proteomes" id="UP000253034">
    <property type="component" value="Unassembled WGS sequence"/>
</dbReference>
<feature type="transmembrane region" description="Helical" evidence="1">
    <location>
        <begin position="174"/>
        <end position="193"/>
    </location>
</feature>
<keyword evidence="1" id="KW-1133">Transmembrane helix</keyword>
<feature type="transmembrane region" description="Helical" evidence="1">
    <location>
        <begin position="341"/>
        <end position="361"/>
    </location>
</feature>
<evidence type="ECO:0000313" key="2">
    <source>
        <dbReference type="EMBL" id="RCX17475.1"/>
    </source>
</evidence>
<keyword evidence="1" id="KW-0812">Transmembrane</keyword>
<organism evidence="2 3">
    <name type="scientific">Anaerobacterium chartisolvens</name>
    <dbReference type="NCBI Taxonomy" id="1297424"/>
    <lineage>
        <taxon>Bacteria</taxon>
        <taxon>Bacillati</taxon>
        <taxon>Bacillota</taxon>
        <taxon>Clostridia</taxon>
        <taxon>Eubacteriales</taxon>
        <taxon>Oscillospiraceae</taxon>
        <taxon>Anaerobacterium</taxon>
    </lineage>
</organism>
<dbReference type="InterPro" id="IPR025291">
    <property type="entry name" value="DUF4153"/>
</dbReference>
<accession>A0A369B837</accession>
<feature type="transmembrane region" description="Helical" evidence="1">
    <location>
        <begin position="25"/>
        <end position="43"/>
    </location>
</feature>
<dbReference type="AlphaFoldDB" id="A0A369B837"/>
<dbReference type="EMBL" id="QPJT01000007">
    <property type="protein sequence ID" value="RCX17475.1"/>
    <property type="molecule type" value="Genomic_DNA"/>
</dbReference>
<name>A0A369B837_9FIRM</name>
<feature type="transmembrane region" description="Helical" evidence="1">
    <location>
        <begin position="308"/>
        <end position="329"/>
    </location>
</feature>
<evidence type="ECO:0000313" key="3">
    <source>
        <dbReference type="Proteomes" id="UP000253034"/>
    </source>
</evidence>
<proteinExistence type="predicted"/>
<keyword evidence="3" id="KW-1185">Reference proteome</keyword>
<feature type="transmembrane region" description="Helical" evidence="1">
    <location>
        <begin position="373"/>
        <end position="395"/>
    </location>
</feature>
<sequence>MLVNEDCKELKEDSEKGNILSRENLILLSSSVILGIAFDILFYGKALGVSYPLFIIAFYTVFLFNAKSKLVKPQMSFEWLLTLPVLALALTYFIFSNEIFQVLNFFAVPLLVIIQTTLLTSNSRYKWYSSGFILDIILGAFARPLVNIAKPFAILSKAASSKLHSTKYRNAGKVLMGLLVSVSLALIVVPLLASADQVFNSFVENIPDFFTGINAGDFIAQVLVVLVACILLFSYILSLIKPEECGLKPSGELGASSPARPLDAIMVITVLCVMNIIYLVFTAIQFSYLFSHSSLPEGFTYSEYARRGFFELLLVTVINLSIVLCNINFTKKSGVRMGNANRILSSLLILCTAVMLLSAHLRMSLYEDAYGYTYLRIFTHAFMVFIFVLLIIALFKIWHERVPLLKAYIITAIAAYVIINYINVDSIVARNNIERYKKSSVIDTMYLTGLSYDAMPYLMGLVYDSKEDISEEMKKYLSYREKELLESRDWQSFNISRYRAERLISKYTLNYDQKETE</sequence>